<dbReference type="EMBL" id="AP018052">
    <property type="protein sequence ID" value="BAZ93238.1"/>
    <property type="molecule type" value="Genomic_DNA"/>
</dbReference>
<keyword evidence="1 7" id="KW-0820">tRNA-binding</keyword>
<keyword evidence="4 7" id="KW-0949">S-adenosyl-L-methionine</keyword>
<reference evidence="10 11" key="1">
    <citation type="submission" date="2017-05" db="EMBL/GenBank/DDBJ databases">
        <title>Thiocyanate degradation by Thiohalobacter thiocyanaticus FOKN1.</title>
        <authorList>
            <person name="Oshiki M."/>
            <person name="Fukushima T."/>
            <person name="Kawano S."/>
            <person name="Nakagawa J."/>
        </authorList>
    </citation>
    <scope>NUCLEOTIDE SEQUENCE [LARGE SCALE GENOMIC DNA]</scope>
    <source>
        <strain evidence="10 11">FOKN1</strain>
    </source>
</reference>
<dbReference type="GO" id="GO:0002938">
    <property type="term" value="P:tRNA guanine ribose methylation"/>
    <property type="evidence" value="ECO:0007669"/>
    <property type="project" value="UniProtKB-UniRule"/>
</dbReference>
<comment type="similarity">
    <text evidence="7">Belongs to the class IV-like SAM-binding methyltransferase superfamily. RNA methyltransferase TrmH family.</text>
</comment>
<dbReference type="HAMAP" id="MF_02060">
    <property type="entry name" value="tRNA_methyltr_TrmH"/>
    <property type="match status" value="1"/>
</dbReference>
<evidence type="ECO:0000259" key="9">
    <source>
        <dbReference type="Pfam" id="PF12105"/>
    </source>
</evidence>
<dbReference type="InterPro" id="IPR029026">
    <property type="entry name" value="tRNA_m1G_MTases_N"/>
</dbReference>
<dbReference type="Gene3D" id="3.40.1280.10">
    <property type="match status" value="1"/>
</dbReference>
<dbReference type="SUPFAM" id="SSF75217">
    <property type="entry name" value="alpha/beta knot"/>
    <property type="match status" value="1"/>
</dbReference>
<feature type="domain" description="tRNA/rRNA methyltransferase SpoU type" evidence="8">
    <location>
        <begin position="20"/>
        <end position="159"/>
    </location>
</feature>
<dbReference type="InterPro" id="IPR029028">
    <property type="entry name" value="Alpha/beta_knot_MTases"/>
</dbReference>
<evidence type="ECO:0000313" key="11">
    <source>
        <dbReference type="Proteomes" id="UP000218765"/>
    </source>
</evidence>
<sequence>MTPARYQRIIEVLDRRQPDLTLILEGVHKPHNLSAIQRTADAVGVLDMHAVSPERPYRSRKGTAMGSQKWVRVHNHAATADAVDALQARGFQVVAAHLSERARDFRRIDYSRPTAILMGTEKYGVSGQALALADAEITIPMTGMVASLNVSVAAAVILYEAQRQREQAGCYDTPRLDPELRARLLFRWGYPRLAQRYDGLGLPYPRIGADGALLDPVPEQIRRTLTSQTDNN</sequence>
<evidence type="ECO:0000256" key="4">
    <source>
        <dbReference type="ARBA" id="ARBA00022691"/>
    </source>
</evidence>
<dbReference type="Pfam" id="PF12105">
    <property type="entry name" value="SpoU_methylas_C"/>
    <property type="match status" value="1"/>
</dbReference>
<dbReference type="GO" id="GO:0000049">
    <property type="term" value="F:tRNA binding"/>
    <property type="evidence" value="ECO:0007669"/>
    <property type="project" value="UniProtKB-UniRule"/>
</dbReference>
<keyword evidence="3 7" id="KW-0808">Transferase</keyword>
<keyword evidence="5 7" id="KW-0819">tRNA processing</keyword>
<dbReference type="Pfam" id="PF00588">
    <property type="entry name" value="SpoU_methylase"/>
    <property type="match status" value="1"/>
</dbReference>
<keyword evidence="6 7" id="KW-0694">RNA-binding</keyword>
<dbReference type="InterPro" id="IPR022724">
    <property type="entry name" value="rRNA_MeTrfase_SpoU_C"/>
</dbReference>
<dbReference type="PANTHER" id="PTHR43453">
    <property type="entry name" value="RRNA METHYLASE-LIKE"/>
    <property type="match status" value="1"/>
</dbReference>
<evidence type="ECO:0000256" key="6">
    <source>
        <dbReference type="ARBA" id="ARBA00022884"/>
    </source>
</evidence>
<evidence type="ECO:0000256" key="3">
    <source>
        <dbReference type="ARBA" id="ARBA00022679"/>
    </source>
</evidence>
<evidence type="ECO:0000259" key="8">
    <source>
        <dbReference type="Pfam" id="PF00588"/>
    </source>
</evidence>
<comment type="function">
    <text evidence="7">Catalyzes the 2'-O methylation of guanosine at position 18 in tRNA.</text>
</comment>
<feature type="binding site" evidence="7">
    <location>
        <position position="148"/>
    </location>
    <ligand>
        <name>S-adenosyl-L-methionine</name>
        <dbReference type="ChEBI" id="CHEBI:59789"/>
    </ligand>
</feature>
<dbReference type="AlphaFoldDB" id="A0A1Z4VPG8"/>
<dbReference type="GO" id="GO:0141100">
    <property type="term" value="F:tRNA (guanine(18)-2'-O)-methyltransferase activity"/>
    <property type="evidence" value="ECO:0007669"/>
    <property type="project" value="UniProtKB-UniRule"/>
</dbReference>
<dbReference type="EC" id="2.1.1.34" evidence="7"/>
<dbReference type="PANTHER" id="PTHR43453:SF1">
    <property type="entry name" value="TRNA_RRNA METHYLTRANSFERASE SPOU TYPE DOMAIN-CONTAINING PROTEIN"/>
    <property type="match status" value="1"/>
</dbReference>
<dbReference type="Proteomes" id="UP000218765">
    <property type="component" value="Chromosome"/>
</dbReference>
<dbReference type="KEGG" id="ttc:FOKN1_0836"/>
<dbReference type="NCBIfam" id="NF008295">
    <property type="entry name" value="PRK11081.1"/>
    <property type="match status" value="1"/>
</dbReference>
<feature type="domain" description="RNA methyltransferase SpoU/TrmH type C-terminal" evidence="9">
    <location>
        <begin position="163"/>
        <end position="214"/>
    </location>
</feature>
<dbReference type="InterPro" id="IPR001537">
    <property type="entry name" value="SpoU_MeTrfase"/>
</dbReference>
<protein>
    <recommendedName>
        <fullName evidence="7">tRNA (guanosine(18)-2'-O)-methyltransferase</fullName>
        <ecNumber evidence="7">2.1.1.34</ecNumber>
    </recommendedName>
    <alternativeName>
        <fullName evidence="7">tRNA [Gm18] methyltransferase</fullName>
    </alternativeName>
</protein>
<dbReference type="RefSeq" id="WP_096365021.1">
    <property type="nucleotide sequence ID" value="NZ_AP018052.1"/>
</dbReference>
<keyword evidence="2 7" id="KW-0489">Methyltransferase</keyword>
<evidence type="ECO:0000256" key="1">
    <source>
        <dbReference type="ARBA" id="ARBA00022555"/>
    </source>
</evidence>
<gene>
    <name evidence="7" type="primary">trmH</name>
    <name evidence="10" type="ORF">FOKN1_0836</name>
</gene>
<dbReference type="OrthoDB" id="9785673at2"/>
<comment type="catalytic activity">
    <reaction evidence="7">
        <text>guanosine(18) in tRNA + S-adenosyl-L-methionine = 2'-O-methylguanosine(18) in tRNA + S-adenosyl-L-homocysteine + H(+)</text>
        <dbReference type="Rhea" id="RHEA:20077"/>
        <dbReference type="Rhea" id="RHEA-COMP:10190"/>
        <dbReference type="Rhea" id="RHEA-COMP:10192"/>
        <dbReference type="ChEBI" id="CHEBI:15378"/>
        <dbReference type="ChEBI" id="CHEBI:57856"/>
        <dbReference type="ChEBI" id="CHEBI:59789"/>
        <dbReference type="ChEBI" id="CHEBI:74269"/>
        <dbReference type="ChEBI" id="CHEBI:74445"/>
        <dbReference type="EC" id="2.1.1.34"/>
    </reaction>
</comment>
<evidence type="ECO:0000256" key="2">
    <source>
        <dbReference type="ARBA" id="ARBA00022603"/>
    </source>
</evidence>
<organism evidence="10 11">
    <name type="scientific">Thiohalobacter thiocyanaticus</name>
    <dbReference type="NCBI Taxonomy" id="585455"/>
    <lineage>
        <taxon>Bacteria</taxon>
        <taxon>Pseudomonadati</taxon>
        <taxon>Pseudomonadota</taxon>
        <taxon>Gammaproteobacteria</taxon>
        <taxon>Thiohalobacterales</taxon>
        <taxon>Thiohalobacteraceae</taxon>
        <taxon>Thiohalobacter</taxon>
    </lineage>
</organism>
<proteinExistence type="inferred from homology"/>
<evidence type="ECO:0000256" key="7">
    <source>
        <dbReference type="HAMAP-Rule" id="MF_02060"/>
    </source>
</evidence>
<evidence type="ECO:0000256" key="5">
    <source>
        <dbReference type="ARBA" id="ARBA00022694"/>
    </source>
</evidence>
<keyword evidence="11" id="KW-1185">Reference proteome</keyword>
<accession>A0A1Z4VPG8</accession>
<feature type="binding site" evidence="7">
    <location>
        <position position="139"/>
    </location>
    <ligand>
        <name>S-adenosyl-L-methionine</name>
        <dbReference type="ChEBI" id="CHEBI:59789"/>
    </ligand>
</feature>
<comment type="caution">
    <text evidence="7">Lacks conserved residue(s) required for the propagation of feature annotation.</text>
</comment>
<name>A0A1Z4VPG8_9GAMM</name>
<evidence type="ECO:0000313" key="10">
    <source>
        <dbReference type="EMBL" id="BAZ93238.1"/>
    </source>
</evidence>
<dbReference type="CDD" id="cd18092">
    <property type="entry name" value="SpoU-like_TrmH"/>
    <property type="match status" value="1"/>
</dbReference>
<dbReference type="InterPro" id="IPR033671">
    <property type="entry name" value="TrmH"/>
</dbReference>